<feature type="compositionally biased region" description="Basic and acidic residues" evidence="1">
    <location>
        <begin position="647"/>
        <end position="657"/>
    </location>
</feature>
<feature type="compositionally biased region" description="Low complexity" evidence="1">
    <location>
        <begin position="275"/>
        <end position="286"/>
    </location>
</feature>
<feature type="compositionally biased region" description="Low complexity" evidence="1">
    <location>
        <begin position="1001"/>
        <end position="1017"/>
    </location>
</feature>
<feature type="compositionally biased region" description="Basic residues" evidence="1">
    <location>
        <begin position="1076"/>
        <end position="1085"/>
    </location>
</feature>
<feature type="compositionally biased region" description="Polar residues" evidence="1">
    <location>
        <begin position="361"/>
        <end position="378"/>
    </location>
</feature>
<reference evidence="3 4" key="1">
    <citation type="journal article" date="2018" name="Mol. Biol. Evol.">
        <title>Broad Genomic Sampling Reveals a Smut Pathogenic Ancestry of the Fungal Clade Ustilaginomycotina.</title>
        <authorList>
            <person name="Kijpornyongpan T."/>
            <person name="Mondo S.J."/>
            <person name="Barry K."/>
            <person name="Sandor L."/>
            <person name="Lee J."/>
            <person name="Lipzen A."/>
            <person name="Pangilinan J."/>
            <person name="LaButti K."/>
            <person name="Hainaut M."/>
            <person name="Henrissat B."/>
            <person name="Grigoriev I.V."/>
            <person name="Spatafora J.W."/>
            <person name="Aime M.C."/>
        </authorList>
    </citation>
    <scope>NUCLEOTIDE SEQUENCE [LARGE SCALE GENOMIC DNA]</scope>
    <source>
        <strain evidence="3 4">MCA 5214</strain>
    </source>
</reference>
<dbReference type="Pfam" id="PF13602">
    <property type="entry name" value="ADH_zinc_N_2"/>
    <property type="match status" value="1"/>
</dbReference>
<feature type="region of interest" description="Disordered" evidence="1">
    <location>
        <begin position="809"/>
        <end position="864"/>
    </location>
</feature>
<feature type="compositionally biased region" description="Polar residues" evidence="1">
    <location>
        <begin position="1603"/>
        <end position="1620"/>
    </location>
</feature>
<accession>A0A316UGP9</accession>
<feature type="compositionally biased region" description="Polar residues" evidence="1">
    <location>
        <begin position="1864"/>
        <end position="1875"/>
    </location>
</feature>
<feature type="compositionally biased region" description="Acidic residues" evidence="1">
    <location>
        <begin position="457"/>
        <end position="468"/>
    </location>
</feature>
<sequence>MPRNFLSTILNRPSQSYAAEEAPPPRSSKKSSSGGWNAAPTDLPNAPAGPSSLRQGGPPSMSGYTQASTTTPTKSKSTSRFGKKAHKSRPSMDGSVNGFNDGASSIADTNASFSSKRKRWWDTSSLRGFGKGSRSRAGSVAGGESVFSESAAPPPGLAGIGSASVDPSQHHRTLRGTRSEIGSPRSPKMRMAPPLPAHDAAALRAMNATARQEASVAPLGQQPPALNQHAASMNRRHSKQDMRGANLTPSSAPRRALSVSGYSATGGGGGGGGAAPLSSAGSATSSDWNDFMKSMSNRGVSKAWTRNPGTDTSVQRRRSALDRVQKELQEDAQFEQVVRDPGVVRGDLLSRAASAVVGEGEQTSHQYAQQAMGASNTVPAGLRPGSYIGAPQPQTQPQSQPDEQSQYQQSTPVNFVASPRRSQEQARFNAQTQPPAPPAVPAEQLQPQPVTPAADSSYEEEHSEDVESEASSSSEDEGHRQLDAVAEEEEDNSSLGHQAHNEMRYGPRASYLPKTPPVKHSPLPPSPPNAPVPLLTQQPVFSATVPPSAVVEPAAEDQEEEWEEEPQSPKVPPKDTEPSRPSLDTALAKPPFIKEDSTLSASTASSAGEAAGGSAYASAEDEADVSSGSDSDEEEVRDGSSDEDESGKDGELQERPASRAVTFDGLNEASGQLKRRASSGSQSTKGKGKARQSDDDGDAATETGSTRRRSAAPSLQRRLSDLSLGNSFAFSHFMGSKISGRSSSRRIKLGDSDSDSERGSAGSGDDEELKKLALAEQDRLRRMSVGDDFFGGSLSDVLAQFDKMEFGEGATSSEKTAALAEKAQQGGVSREDTQQAQAEAQQIVNEVRRRRAGGAGKDDDGKTVRSEAAGTLAASFAALLLMADNDGDAVVEQSVASPPTTSAAATPKPSAPAELPSSPSTVNANLFSTAAPAAASSPPEKRFSVMDRPRQRAARPVEMGGIAISRGKLAADVPKAAPVDERSTLPSLATFRKNPTPAPAPSSASVASTASPSTSPKAAKRSIDLGDQQRSRDKPPPAKSALKPKTLRSSKSLADTLFSFGGSSPQKKAEKAEKANKKKEGKRARAISVGSEKSAKVKEDAKDRAEPAAPPAATPVAPPPQDPPSTSSSNASPVKEAGEPVYPLAAALHEQVVPTYPRQSLDKGKGREVLDYGEKPPRPPVRQSSHARTTSAATDGTASTQTTDTTESTASQDHQTVPASLAPLPAVSEAATSPAASTDVGSEASAVSTTLTSPSQPFPAVAPKDDEIAAAPAPAISLPPPPAFDETSRVNAEESTPQAVQHPEPTFSATVPTEPAFGMNIIPPTPPAATLDNPHSAQQLRRSHSSATTASSSMRTPTAEVPHPILGEGLDLTRPELARSASGVSKRSSDTAQRKASRRRSVQSQSEDGSTTASALGLPAGMTVTTLASSGSGGSMKRKKSGKKAGSGVSAAIKRTSDVPLPLAGVPMMHPPQQQQQQQQQAPAQARVGPASPTRPPPPPPAKDTIPSPISAVPSRVYANRSPVHTFGGGANSEVNSSSLASLSPPPSTAGSSAGTPDERDPSPARSLTSRGSSTNFSSVHGGSGGYAGVGASGASNYAASEDGSSSYGGTPSHYQTQPNAHRARVRTQSTGPSRRGSQMAGMAAIDEWASSSPISRATSPYYDGDHALTGGTTAGTPYDIAAATSTNPPSATSGNELGGSSPAFMRNAPMGAPTEMLLHPPVPRSRLSLVTDEDRLRATASLDGHGDSGGLSRANSLRSVSYSQSEAGHGSGGLSPSVRRSPMSLTSGMSSFSATPSMSSLPSVPKSGYRAQDPIKAAGSSSIDDRLYQRSTMATISVLSGAFKKEGGVSRSMSKRRSMDITHGSTTDLASSRTSLDRDGVPGHLLDELNQTTMGLTAHTAPPRKIGSSHVLVQVIAVAIDEMDRLLLREKVRSSDGAYGFVPGRSFTGRVMEVGWEVKRLRKGDVVFGLQSARKCGALAEFMTVQQDLVVKAPEDCLTVEQISALPSAGVLAHQVMRNHCANLPKGARILILNAHDGVGLLAMQECADLGPVIVAQCPASVSDGVPLCEANGAHEVVVGEPLWAMNTLHESSFDLVLDTVGGRRLYDAARRILATNGQFVTCFGDESLGGGLSGNPNFKASMRSLRRTFFKKDKKNIGYEWIGVDSSDDCREALEAVRAVAEAGDICPRLRSILAFADASRAFDPVLKGGEDDQPGAVVVRVS</sequence>
<feature type="compositionally biased region" description="Low complexity" evidence="1">
    <location>
        <begin position="1682"/>
        <end position="1694"/>
    </location>
</feature>
<feature type="compositionally biased region" description="Pro residues" evidence="1">
    <location>
        <begin position="522"/>
        <end position="531"/>
    </location>
</feature>
<feature type="compositionally biased region" description="Low complexity" evidence="1">
    <location>
        <begin position="68"/>
        <end position="79"/>
    </location>
</feature>
<feature type="compositionally biased region" description="Basic and acidic residues" evidence="1">
    <location>
        <begin position="939"/>
        <end position="950"/>
    </location>
</feature>
<protein>
    <recommendedName>
        <fullName evidence="2">Enoyl reductase (ER) domain-containing protein</fullName>
    </recommendedName>
</protein>
<evidence type="ECO:0000313" key="4">
    <source>
        <dbReference type="Proteomes" id="UP000245884"/>
    </source>
</evidence>
<feature type="compositionally biased region" description="Basic and acidic residues" evidence="1">
    <location>
        <begin position="1021"/>
        <end position="1036"/>
    </location>
</feature>
<evidence type="ECO:0000259" key="2">
    <source>
        <dbReference type="SMART" id="SM00829"/>
    </source>
</evidence>
<feature type="compositionally biased region" description="Acidic residues" evidence="1">
    <location>
        <begin position="554"/>
        <end position="566"/>
    </location>
</feature>
<dbReference type="SUPFAM" id="SSF50129">
    <property type="entry name" value="GroES-like"/>
    <property type="match status" value="1"/>
</dbReference>
<feature type="compositionally biased region" description="Low complexity" evidence="1">
    <location>
        <begin position="1787"/>
        <end position="1804"/>
    </location>
</feature>
<gene>
    <name evidence="3" type="ORF">BDZ90DRAFT_123908</name>
</gene>
<feature type="compositionally biased region" description="Pro residues" evidence="1">
    <location>
        <begin position="1493"/>
        <end position="1502"/>
    </location>
</feature>
<feature type="region of interest" description="Disordered" evidence="1">
    <location>
        <begin position="1741"/>
        <end position="1813"/>
    </location>
</feature>
<feature type="compositionally biased region" description="Polar residues" evidence="1">
    <location>
        <begin position="1230"/>
        <end position="1255"/>
    </location>
</feature>
<dbReference type="PANTHER" id="PTHR11695:SF294">
    <property type="entry name" value="RETICULON-4-INTERACTING PROTEIN 1, MITOCHONDRIAL"/>
    <property type="match status" value="1"/>
</dbReference>
<dbReference type="PANTHER" id="PTHR11695">
    <property type="entry name" value="ALCOHOL DEHYDROGENASE RELATED"/>
    <property type="match status" value="1"/>
</dbReference>
<dbReference type="EMBL" id="KZ819681">
    <property type="protein sequence ID" value="PWN24426.1"/>
    <property type="molecule type" value="Genomic_DNA"/>
</dbReference>
<dbReference type="InterPro" id="IPR020843">
    <property type="entry name" value="ER"/>
</dbReference>
<dbReference type="SUPFAM" id="SSF51735">
    <property type="entry name" value="NAD(P)-binding Rossmann-fold domains"/>
    <property type="match status" value="1"/>
</dbReference>
<feature type="region of interest" description="Disordered" evidence="1">
    <location>
        <begin position="356"/>
        <end position="718"/>
    </location>
</feature>
<feature type="compositionally biased region" description="Basic and acidic residues" evidence="1">
    <location>
        <begin position="1160"/>
        <end position="1177"/>
    </location>
</feature>
<feature type="compositionally biased region" description="Low complexity" evidence="1">
    <location>
        <begin position="1345"/>
        <end position="1359"/>
    </location>
</feature>
<feature type="compositionally biased region" description="Low complexity" evidence="1">
    <location>
        <begin position="1471"/>
        <end position="1492"/>
    </location>
</feature>
<dbReference type="GO" id="GO:0005739">
    <property type="term" value="C:mitochondrion"/>
    <property type="evidence" value="ECO:0007669"/>
    <property type="project" value="TreeGrafter"/>
</dbReference>
<feature type="compositionally biased region" description="Low complexity" evidence="1">
    <location>
        <begin position="135"/>
        <end position="146"/>
    </location>
</feature>
<name>A0A316UGP9_9BASI</name>
<dbReference type="Gene3D" id="3.90.180.10">
    <property type="entry name" value="Medium-chain alcohol dehydrogenases, catalytic domain"/>
    <property type="match status" value="1"/>
</dbReference>
<dbReference type="InterPro" id="IPR036291">
    <property type="entry name" value="NAD(P)-bd_dom_sf"/>
</dbReference>
<feature type="compositionally biased region" description="Low complexity" evidence="1">
    <location>
        <begin position="896"/>
        <end position="920"/>
    </location>
</feature>
<dbReference type="SMART" id="SM00829">
    <property type="entry name" value="PKS_ER"/>
    <property type="match status" value="1"/>
</dbReference>
<evidence type="ECO:0000313" key="3">
    <source>
        <dbReference type="EMBL" id="PWN24426.1"/>
    </source>
</evidence>
<feature type="compositionally biased region" description="Low complexity" evidence="1">
    <location>
        <begin position="598"/>
        <end position="618"/>
    </location>
</feature>
<keyword evidence="4" id="KW-1185">Reference proteome</keyword>
<feature type="region of interest" description="Disordered" evidence="1">
    <location>
        <begin position="891"/>
        <end position="1582"/>
    </location>
</feature>
<feature type="compositionally biased region" description="Basic and acidic residues" evidence="1">
    <location>
        <begin position="1093"/>
        <end position="1106"/>
    </location>
</feature>
<dbReference type="InterPro" id="IPR013154">
    <property type="entry name" value="ADH-like_N"/>
</dbReference>
<dbReference type="Proteomes" id="UP000245884">
    <property type="component" value="Unassembled WGS sequence"/>
</dbReference>
<evidence type="ECO:0000256" key="1">
    <source>
        <dbReference type="SAM" id="MobiDB-lite"/>
    </source>
</evidence>
<feature type="compositionally biased region" description="Gly residues" evidence="1">
    <location>
        <begin position="264"/>
        <end position="274"/>
    </location>
</feature>
<dbReference type="Gene3D" id="3.40.50.720">
    <property type="entry name" value="NAD(P)-binding Rossmann-like Domain"/>
    <property type="match status" value="1"/>
</dbReference>
<dbReference type="InterPro" id="IPR011032">
    <property type="entry name" value="GroES-like_sf"/>
</dbReference>
<dbReference type="InterPro" id="IPR050700">
    <property type="entry name" value="YIM1/Zinc_Alcohol_DH_Fams"/>
</dbReference>
<feature type="compositionally biased region" description="Low complexity" evidence="1">
    <location>
        <begin position="1537"/>
        <end position="1556"/>
    </location>
</feature>
<dbReference type="Pfam" id="PF08240">
    <property type="entry name" value="ADH_N"/>
    <property type="match status" value="1"/>
</dbReference>
<feature type="compositionally biased region" description="Polar residues" evidence="1">
    <location>
        <begin position="1402"/>
        <end position="1414"/>
    </location>
</feature>
<feature type="region of interest" description="Disordered" evidence="1">
    <location>
        <begin position="1850"/>
        <end position="1878"/>
    </location>
</feature>
<feature type="region of interest" description="Disordered" evidence="1">
    <location>
        <begin position="738"/>
        <end position="770"/>
    </location>
</feature>
<feature type="region of interest" description="Disordered" evidence="1">
    <location>
        <begin position="208"/>
        <end position="318"/>
    </location>
</feature>
<dbReference type="OrthoDB" id="201656at2759"/>
<feature type="compositionally biased region" description="Low complexity" evidence="1">
    <location>
        <begin position="1444"/>
        <end position="1454"/>
    </location>
</feature>
<feature type="compositionally biased region" description="Low complexity" evidence="1">
    <location>
        <begin position="928"/>
        <end position="938"/>
    </location>
</feature>
<feature type="compositionally biased region" description="Low complexity" evidence="1">
    <location>
        <begin position="1189"/>
        <end position="1213"/>
    </location>
</feature>
<feature type="compositionally biased region" description="Low complexity" evidence="1">
    <location>
        <begin position="391"/>
        <end position="410"/>
    </location>
</feature>
<feature type="compositionally biased region" description="Acidic residues" evidence="1">
    <location>
        <begin position="619"/>
        <end position="646"/>
    </location>
</feature>
<feature type="compositionally biased region" description="Polar residues" evidence="1">
    <location>
        <begin position="102"/>
        <end position="114"/>
    </location>
</feature>
<feature type="compositionally biased region" description="Polar residues" evidence="1">
    <location>
        <begin position="1"/>
        <end position="17"/>
    </location>
</feature>
<feature type="domain" description="Enoyl reductase (ER)" evidence="2">
    <location>
        <begin position="1892"/>
        <end position="2222"/>
    </location>
</feature>
<feature type="compositionally biased region" description="Polar residues" evidence="1">
    <location>
        <begin position="1566"/>
        <end position="1577"/>
    </location>
</feature>
<feature type="region of interest" description="Disordered" evidence="1">
    <location>
        <begin position="1598"/>
        <end position="1640"/>
    </location>
</feature>
<dbReference type="STRING" id="1569628.A0A316UGP9"/>
<dbReference type="RefSeq" id="XP_025359038.1">
    <property type="nucleotide sequence ID" value="XM_025503311.1"/>
</dbReference>
<feature type="region of interest" description="Disordered" evidence="1">
    <location>
        <begin position="1"/>
        <end position="194"/>
    </location>
</feature>
<feature type="compositionally biased region" description="Polar residues" evidence="1">
    <location>
        <begin position="1627"/>
        <end position="1637"/>
    </location>
</feature>
<feature type="compositionally biased region" description="Pro residues" evidence="1">
    <location>
        <begin position="1108"/>
        <end position="1123"/>
    </location>
</feature>
<proteinExistence type="predicted"/>
<feature type="compositionally biased region" description="Low complexity" evidence="1">
    <location>
        <begin position="441"/>
        <end position="456"/>
    </location>
</feature>
<feature type="compositionally biased region" description="Polar residues" evidence="1">
    <location>
        <begin position="1754"/>
        <end position="1767"/>
    </location>
</feature>
<dbReference type="GeneID" id="37025134"/>
<dbReference type="GO" id="GO:0016491">
    <property type="term" value="F:oxidoreductase activity"/>
    <property type="evidence" value="ECO:0007669"/>
    <property type="project" value="InterPro"/>
</dbReference>
<organism evidence="3 4">
    <name type="scientific">Jaminaea rosea</name>
    <dbReference type="NCBI Taxonomy" id="1569628"/>
    <lineage>
        <taxon>Eukaryota</taxon>
        <taxon>Fungi</taxon>
        <taxon>Dikarya</taxon>
        <taxon>Basidiomycota</taxon>
        <taxon>Ustilaginomycotina</taxon>
        <taxon>Exobasidiomycetes</taxon>
        <taxon>Microstromatales</taxon>
        <taxon>Microstromatales incertae sedis</taxon>
        <taxon>Jaminaea</taxon>
    </lineage>
</organism>
<feature type="region of interest" description="Disordered" evidence="1">
    <location>
        <begin position="1680"/>
        <end position="1721"/>
    </location>
</feature>
<feature type="compositionally biased region" description="Basic and acidic residues" evidence="1">
    <location>
        <begin position="748"/>
        <end position="758"/>
    </location>
</feature>